<evidence type="ECO:0000256" key="1">
    <source>
        <dbReference type="SAM" id="Coils"/>
    </source>
</evidence>
<dbReference type="PANTHER" id="PTHR19327:SF0">
    <property type="entry name" value="GOLGIN SUBFAMILY A MEMBER 4"/>
    <property type="match status" value="1"/>
</dbReference>
<evidence type="ECO:0000313" key="3">
    <source>
        <dbReference type="EMBL" id="OQD72739.1"/>
    </source>
</evidence>
<feature type="region of interest" description="Disordered" evidence="2">
    <location>
        <begin position="1"/>
        <end position="259"/>
    </location>
</feature>
<feature type="compositionally biased region" description="Polar residues" evidence="2">
    <location>
        <begin position="1"/>
        <end position="23"/>
    </location>
</feature>
<gene>
    <name evidence="3" type="ORF">PENDEC_c019G06232</name>
</gene>
<evidence type="ECO:0000313" key="4">
    <source>
        <dbReference type="Proteomes" id="UP000191522"/>
    </source>
</evidence>
<dbReference type="STRING" id="69771.A0A1V6P6W2"/>
<dbReference type="OrthoDB" id="3911405at2759"/>
<proteinExistence type="predicted"/>
<dbReference type="Proteomes" id="UP000191522">
    <property type="component" value="Unassembled WGS sequence"/>
</dbReference>
<feature type="compositionally biased region" description="Polar residues" evidence="2">
    <location>
        <begin position="680"/>
        <end position="696"/>
    </location>
</feature>
<evidence type="ECO:0000256" key="2">
    <source>
        <dbReference type="SAM" id="MobiDB-lite"/>
    </source>
</evidence>
<dbReference type="AlphaFoldDB" id="A0A1V6P6W2"/>
<dbReference type="OMA" id="QAYRYKY"/>
<sequence>MANTGYTSPFPTSHDTIGQSTLVTPLFMPSSPPQQTTSPPESPLPADSPISERFRHEEQDREQASDDEQQHAGNDALSHPHTSTPGSPTGSDLDARLAEYTLDFSQFPSGQFSDGKEDQLPDLKEDVGDNLSDVGGPEDFTANMEKYLMGDGMSSVRKLSAQHHPDHEPESASRHNSLKSRQPAVEEEAESGDYSEFGPPVDMSTPSHLLRRTSALARDSTQLEDIEEDPADDLQSPASPSLRKLSDSSEHEPDEPEDLEIQLHRRIAHLEEELRDREEHIQKNRNRVLEAASAGEQIRHLQAELQHKNGLIEELESEGGDEAILREQVESLRKQNSERERLLQQSTMHTSDLSVLQQQIRDMQHQLVNRDSQSSLDAERLETIAHLRQQLNHTQEQLKKRDTTLEETMTKLREVTQARESLMREKNAEIDRLKAEIDDQALENERLEEQIERVNTDYQALEDRLTTLETKNQPLEDRNSSLEADLTRVQSQVEAQENALRAAAADLPLGNRSTYSEILDLIKDLGHSGPDSPLKETFPNDLGVPHDHDVPQSGQEFTRLQQELEDALAAQKAADTEANRLRDQAAESQIFITTIEAENARLKTQVQELSSTLTKTQHELTRTQEEHAESMETVARLQEEALGQPPSPPPSPPTARGLNAEQPAPSVDTAALEAAHQEQIRSLQTAHSTAISTLRSSHAESMRKIRNMLTAAEQREAELRTDLTTLRTSVSQESQLRKTFKSEIKRLEAIIAAKDETAAAVDERIALSVEKREREWERRVDLLLKERDRMAKALMMYWGEKEMGRGPGVLVQGKENRRDGGADAKSGQAYRYKYAEKHAEKQEKRKSRSTEKKV</sequence>
<feature type="region of interest" description="Disordered" evidence="2">
    <location>
        <begin position="613"/>
        <end position="632"/>
    </location>
</feature>
<keyword evidence="4" id="KW-1185">Reference proteome</keyword>
<accession>A0A1V6P6W2</accession>
<feature type="compositionally biased region" description="Basic and acidic residues" evidence="2">
    <location>
        <begin position="50"/>
        <end position="70"/>
    </location>
</feature>
<keyword evidence="1" id="KW-0175">Coiled coil</keyword>
<feature type="compositionally biased region" description="Basic and acidic residues" evidence="2">
    <location>
        <begin position="616"/>
        <end position="630"/>
    </location>
</feature>
<dbReference type="EMBL" id="MDYL01000019">
    <property type="protein sequence ID" value="OQD72739.1"/>
    <property type="molecule type" value="Genomic_DNA"/>
</dbReference>
<feature type="compositionally biased region" description="Polar residues" evidence="2">
    <location>
        <begin position="103"/>
        <end position="112"/>
    </location>
</feature>
<feature type="compositionally biased region" description="Basic and acidic residues" evidence="2">
    <location>
        <begin position="833"/>
        <end position="854"/>
    </location>
</feature>
<dbReference type="Gene3D" id="1.10.287.1490">
    <property type="match status" value="1"/>
</dbReference>
<feature type="compositionally biased region" description="Acidic residues" evidence="2">
    <location>
        <begin position="222"/>
        <end position="232"/>
    </location>
</feature>
<feature type="region of interest" description="Disordered" evidence="2">
    <location>
        <begin position="805"/>
        <end position="854"/>
    </location>
</feature>
<comment type="caution">
    <text evidence="3">The sequence shown here is derived from an EMBL/GenBank/DDBJ whole genome shotgun (WGS) entry which is preliminary data.</text>
</comment>
<feature type="region of interest" description="Disordered" evidence="2">
    <location>
        <begin position="673"/>
        <end position="699"/>
    </location>
</feature>
<evidence type="ECO:0008006" key="5">
    <source>
        <dbReference type="Google" id="ProtNLM"/>
    </source>
</evidence>
<feature type="compositionally biased region" description="Basic and acidic residues" evidence="2">
    <location>
        <begin position="163"/>
        <end position="173"/>
    </location>
</feature>
<dbReference type="PANTHER" id="PTHR19327">
    <property type="entry name" value="GOLGIN"/>
    <property type="match status" value="1"/>
</dbReference>
<organism evidence="3 4">
    <name type="scientific">Penicillium decumbens</name>
    <dbReference type="NCBI Taxonomy" id="69771"/>
    <lineage>
        <taxon>Eukaryota</taxon>
        <taxon>Fungi</taxon>
        <taxon>Dikarya</taxon>
        <taxon>Ascomycota</taxon>
        <taxon>Pezizomycotina</taxon>
        <taxon>Eurotiomycetes</taxon>
        <taxon>Eurotiomycetidae</taxon>
        <taxon>Eurotiales</taxon>
        <taxon>Aspergillaceae</taxon>
        <taxon>Penicillium</taxon>
    </lineage>
</organism>
<protein>
    <recommendedName>
        <fullName evidence="5">Spindle pole body associated protein SnaD</fullName>
    </recommendedName>
</protein>
<name>A0A1V6P6W2_PENDC</name>
<feature type="compositionally biased region" description="Polar residues" evidence="2">
    <location>
        <begin position="80"/>
        <end position="90"/>
    </location>
</feature>
<feature type="region of interest" description="Disordered" evidence="2">
    <location>
        <begin position="640"/>
        <end position="661"/>
    </location>
</feature>
<feature type="coiled-coil region" evidence="1">
    <location>
        <begin position="405"/>
        <end position="506"/>
    </location>
</feature>
<feature type="coiled-coil region" evidence="1">
    <location>
        <begin position="267"/>
        <end position="345"/>
    </location>
</feature>
<reference evidence="4" key="1">
    <citation type="journal article" date="2017" name="Nat. Microbiol.">
        <title>Global analysis of biosynthetic gene clusters reveals vast potential of secondary metabolite production in Penicillium species.</title>
        <authorList>
            <person name="Nielsen J.C."/>
            <person name="Grijseels S."/>
            <person name="Prigent S."/>
            <person name="Ji B."/>
            <person name="Dainat J."/>
            <person name="Nielsen K.F."/>
            <person name="Frisvad J.C."/>
            <person name="Workman M."/>
            <person name="Nielsen J."/>
        </authorList>
    </citation>
    <scope>NUCLEOTIDE SEQUENCE [LARGE SCALE GENOMIC DNA]</scope>
    <source>
        <strain evidence="4">IBT 11843</strain>
    </source>
</reference>
<feature type="compositionally biased region" description="Basic and acidic residues" evidence="2">
    <location>
        <begin position="114"/>
        <end position="127"/>
    </location>
</feature>